<keyword evidence="1" id="KW-0812">Transmembrane</keyword>
<reference evidence="2" key="1">
    <citation type="submission" date="2023-10" db="EMBL/GenBank/DDBJ databases">
        <title>Genome assembly of Pristionchus species.</title>
        <authorList>
            <person name="Yoshida K."/>
            <person name="Sommer R.J."/>
        </authorList>
    </citation>
    <scope>NUCLEOTIDE SEQUENCE</scope>
    <source>
        <strain evidence="2">RS0144</strain>
    </source>
</reference>
<name>A0AAV5SMJ0_9BILA</name>
<organism evidence="2 3">
    <name type="scientific">Pristionchus entomophagus</name>
    <dbReference type="NCBI Taxonomy" id="358040"/>
    <lineage>
        <taxon>Eukaryota</taxon>
        <taxon>Metazoa</taxon>
        <taxon>Ecdysozoa</taxon>
        <taxon>Nematoda</taxon>
        <taxon>Chromadorea</taxon>
        <taxon>Rhabditida</taxon>
        <taxon>Rhabditina</taxon>
        <taxon>Diplogasteromorpha</taxon>
        <taxon>Diplogasteroidea</taxon>
        <taxon>Neodiplogasteridae</taxon>
        <taxon>Pristionchus</taxon>
    </lineage>
</organism>
<evidence type="ECO:0000313" key="3">
    <source>
        <dbReference type="Proteomes" id="UP001432027"/>
    </source>
</evidence>
<evidence type="ECO:0000313" key="2">
    <source>
        <dbReference type="EMBL" id="GMS83932.1"/>
    </source>
</evidence>
<feature type="non-terminal residue" evidence="2">
    <location>
        <position position="1"/>
    </location>
</feature>
<gene>
    <name evidence="2" type="ORF">PENTCL1PPCAC_6107</name>
</gene>
<dbReference type="AlphaFoldDB" id="A0AAV5SMJ0"/>
<comment type="caution">
    <text evidence="2">The sequence shown here is derived from an EMBL/GenBank/DDBJ whole genome shotgun (WGS) entry which is preliminary data.</text>
</comment>
<protein>
    <submittedName>
        <fullName evidence="2">Uncharacterized protein</fullName>
    </submittedName>
</protein>
<sequence length="71" mass="8230">ASQCCKRPLPFLKAISFPTALLIIFKCFTNKTENPWKQEMYDINCRILFSTCHFGSIATLLILLNHFHALR</sequence>
<proteinExistence type="predicted"/>
<keyword evidence="1" id="KW-1133">Transmembrane helix</keyword>
<dbReference type="EMBL" id="BTSX01000002">
    <property type="protein sequence ID" value="GMS83932.1"/>
    <property type="molecule type" value="Genomic_DNA"/>
</dbReference>
<dbReference type="Proteomes" id="UP001432027">
    <property type="component" value="Unassembled WGS sequence"/>
</dbReference>
<keyword evidence="3" id="KW-1185">Reference proteome</keyword>
<accession>A0AAV5SMJ0</accession>
<feature type="transmembrane region" description="Helical" evidence="1">
    <location>
        <begin position="47"/>
        <end position="67"/>
    </location>
</feature>
<keyword evidence="1" id="KW-0472">Membrane</keyword>
<evidence type="ECO:0000256" key="1">
    <source>
        <dbReference type="SAM" id="Phobius"/>
    </source>
</evidence>